<dbReference type="UniPathway" id="UPA00344"/>
<dbReference type="InterPro" id="IPR002820">
    <property type="entry name" value="Mopterin_CF_biosynth-C_dom"/>
</dbReference>
<sequence length="257" mass="28657">MRTVDVSSKPTTLRTAKAYGRIRLSPQTVKAILEGKIPKGNVLEASKLAGIMSVKRTSELLPFCHPLTFQHAQVDINIKEDTIEAFSYVKGIERTGYEMEALTSVAICLLTIYDMCKGMDPSMVIEEIKLIEKTGGKSHWAKDLSDKRVLVLAEEELFNIIAGYLEKLNPLVVSTQEAEGYHMVISTQDIPIAEEFYGLEIVVNQTLFSLLPTYLRKGVRVGKDPLGRVVIHIEPSEHIISAFFENFSQLLGTWADG</sequence>
<proteinExistence type="predicted"/>
<evidence type="ECO:0000313" key="8">
    <source>
        <dbReference type="EMBL" id="SNZ16419.1"/>
    </source>
</evidence>
<dbReference type="EC" id="4.6.1.17" evidence="3"/>
<dbReference type="AlphaFoldDB" id="A0A285P3V9"/>
<evidence type="ECO:0000256" key="1">
    <source>
        <dbReference type="ARBA" id="ARBA00001637"/>
    </source>
</evidence>
<keyword evidence="9" id="KW-1185">Reference proteome</keyword>
<reference evidence="9" key="1">
    <citation type="submission" date="2017-09" db="EMBL/GenBank/DDBJ databases">
        <authorList>
            <person name="Varghese N."/>
            <person name="Submissions S."/>
        </authorList>
    </citation>
    <scope>NUCLEOTIDE SEQUENCE [LARGE SCALE GENOMIC DNA]</scope>
    <source>
        <strain evidence="9">DSM 2913</strain>
    </source>
</reference>
<dbReference type="InterPro" id="IPR023045">
    <property type="entry name" value="MoaC"/>
</dbReference>
<dbReference type="RefSeq" id="WP_096603150.1">
    <property type="nucleotide sequence ID" value="NZ_OBEN01000011.1"/>
</dbReference>
<keyword evidence="4" id="KW-0501">Molybdenum cofactor biosynthesis</keyword>
<dbReference type="CDD" id="cd01420">
    <property type="entry name" value="MoaC_PE"/>
    <property type="match status" value="1"/>
</dbReference>
<name>A0A285P3V9_9AQUI</name>
<evidence type="ECO:0000256" key="6">
    <source>
        <dbReference type="ARBA" id="ARBA00055087"/>
    </source>
</evidence>
<dbReference type="InterPro" id="IPR047594">
    <property type="entry name" value="MoaC_bact/euk"/>
</dbReference>
<keyword evidence="5" id="KW-0456">Lyase</keyword>
<dbReference type="NCBIfam" id="TIGR00581">
    <property type="entry name" value="moaC"/>
    <property type="match status" value="1"/>
</dbReference>
<dbReference type="NCBIfam" id="NF006870">
    <property type="entry name" value="PRK09364.1"/>
    <property type="match status" value="1"/>
</dbReference>
<organism evidence="8 9">
    <name type="scientific">Hydrogenobacter hydrogenophilus</name>
    <dbReference type="NCBI Taxonomy" id="35835"/>
    <lineage>
        <taxon>Bacteria</taxon>
        <taxon>Pseudomonadati</taxon>
        <taxon>Aquificota</taxon>
        <taxon>Aquificia</taxon>
        <taxon>Aquificales</taxon>
        <taxon>Aquificaceae</taxon>
        <taxon>Hydrogenobacter</taxon>
    </lineage>
</organism>
<evidence type="ECO:0000256" key="2">
    <source>
        <dbReference type="ARBA" id="ARBA00005046"/>
    </source>
</evidence>
<evidence type="ECO:0000259" key="7">
    <source>
        <dbReference type="Pfam" id="PF01967"/>
    </source>
</evidence>
<dbReference type="GO" id="GO:0061799">
    <property type="term" value="F:cyclic pyranopterin monophosphate synthase activity"/>
    <property type="evidence" value="ECO:0007669"/>
    <property type="project" value="UniProtKB-EC"/>
</dbReference>
<dbReference type="Gene3D" id="3.30.70.640">
    <property type="entry name" value="Molybdopterin cofactor biosynthesis C (MoaC) domain"/>
    <property type="match status" value="1"/>
</dbReference>
<dbReference type="GO" id="GO:0006777">
    <property type="term" value="P:Mo-molybdopterin cofactor biosynthetic process"/>
    <property type="evidence" value="ECO:0007669"/>
    <property type="project" value="UniProtKB-KW"/>
</dbReference>
<accession>A0A285P3V9</accession>
<evidence type="ECO:0000256" key="5">
    <source>
        <dbReference type="ARBA" id="ARBA00023239"/>
    </source>
</evidence>
<evidence type="ECO:0000313" key="9">
    <source>
        <dbReference type="Proteomes" id="UP000218627"/>
    </source>
</evidence>
<dbReference type="InterPro" id="IPR036522">
    <property type="entry name" value="MoaC_sf"/>
</dbReference>
<protein>
    <recommendedName>
        <fullName evidence="3">cyclic pyranopterin monophosphate synthase</fullName>
        <ecNumber evidence="3">4.6.1.17</ecNumber>
    </recommendedName>
</protein>
<dbReference type="Proteomes" id="UP000218627">
    <property type="component" value="Unassembled WGS sequence"/>
</dbReference>
<dbReference type="OrthoDB" id="9794429at2"/>
<dbReference type="SUPFAM" id="SSF55040">
    <property type="entry name" value="Molybdenum cofactor biosynthesis protein C, MoaC"/>
    <property type="match status" value="1"/>
</dbReference>
<comment type="pathway">
    <text evidence="2">Cofactor biosynthesis; molybdopterin biosynthesis.</text>
</comment>
<comment type="catalytic activity">
    <reaction evidence="1">
        <text>(8S)-3',8-cyclo-7,8-dihydroguanosine 5'-triphosphate = cyclic pyranopterin phosphate + diphosphate</text>
        <dbReference type="Rhea" id="RHEA:49580"/>
        <dbReference type="ChEBI" id="CHEBI:33019"/>
        <dbReference type="ChEBI" id="CHEBI:59648"/>
        <dbReference type="ChEBI" id="CHEBI:131766"/>
        <dbReference type="EC" id="4.6.1.17"/>
    </reaction>
</comment>
<gene>
    <name evidence="8" type="ORF">SAMN06265353_1584</name>
</gene>
<dbReference type="EMBL" id="OBEN01000011">
    <property type="protein sequence ID" value="SNZ16419.1"/>
    <property type="molecule type" value="Genomic_DNA"/>
</dbReference>
<evidence type="ECO:0000256" key="4">
    <source>
        <dbReference type="ARBA" id="ARBA00023150"/>
    </source>
</evidence>
<feature type="domain" description="Molybdopterin cofactor biosynthesis C (MoaC)" evidence="7">
    <location>
        <begin position="4"/>
        <end position="136"/>
    </location>
</feature>
<evidence type="ECO:0000256" key="3">
    <source>
        <dbReference type="ARBA" id="ARBA00012575"/>
    </source>
</evidence>
<dbReference type="Pfam" id="PF01967">
    <property type="entry name" value="MoaC"/>
    <property type="match status" value="1"/>
</dbReference>
<comment type="function">
    <text evidence="6">Catalyzes the conversion of (8S)-3',8-cyclo-7,8-dihydroguanosine 5'-triphosphate to cyclic pyranopterin monophosphate (cPMP).</text>
</comment>